<feature type="compositionally biased region" description="Basic and acidic residues" evidence="1">
    <location>
        <begin position="29"/>
        <end position="40"/>
    </location>
</feature>
<reference evidence="3" key="1">
    <citation type="journal article" date="2019" name="Int. J. Syst. Evol. Microbiol.">
        <title>The Global Catalogue of Microorganisms (GCM) 10K type strain sequencing project: providing services to taxonomists for standard genome sequencing and annotation.</title>
        <authorList>
            <consortium name="The Broad Institute Genomics Platform"/>
            <consortium name="The Broad Institute Genome Sequencing Center for Infectious Disease"/>
            <person name="Wu L."/>
            <person name="Ma J."/>
        </authorList>
    </citation>
    <scope>NUCLEOTIDE SEQUENCE [LARGE SCALE GENOMIC DNA]</scope>
    <source>
        <strain evidence="3">JCM 6833</strain>
    </source>
</reference>
<evidence type="ECO:0000313" key="2">
    <source>
        <dbReference type="EMBL" id="GAA2629319.1"/>
    </source>
</evidence>
<gene>
    <name evidence="2" type="ORF">GCM10010411_78610</name>
</gene>
<feature type="compositionally biased region" description="Basic and acidic residues" evidence="1">
    <location>
        <begin position="101"/>
        <end position="111"/>
    </location>
</feature>
<feature type="compositionally biased region" description="Basic and acidic residues" evidence="1">
    <location>
        <begin position="65"/>
        <end position="75"/>
    </location>
</feature>
<accession>A0ABP6D076</accession>
<feature type="region of interest" description="Disordered" evidence="1">
    <location>
        <begin position="29"/>
        <end position="111"/>
    </location>
</feature>
<protein>
    <recommendedName>
        <fullName evidence="4">DUF2795 domain-containing protein</fullName>
    </recommendedName>
</protein>
<name>A0ABP6D076_9ACTN</name>
<evidence type="ECO:0000256" key="1">
    <source>
        <dbReference type="SAM" id="MobiDB-lite"/>
    </source>
</evidence>
<dbReference type="RefSeq" id="WP_344547583.1">
    <property type="nucleotide sequence ID" value="NZ_BAAATD010000014.1"/>
</dbReference>
<organism evidence="2 3">
    <name type="scientific">Actinomadura fulvescens</name>
    <dbReference type="NCBI Taxonomy" id="46160"/>
    <lineage>
        <taxon>Bacteria</taxon>
        <taxon>Bacillati</taxon>
        <taxon>Actinomycetota</taxon>
        <taxon>Actinomycetes</taxon>
        <taxon>Streptosporangiales</taxon>
        <taxon>Thermomonosporaceae</taxon>
        <taxon>Actinomadura</taxon>
    </lineage>
</organism>
<dbReference type="InterPro" id="IPR021527">
    <property type="entry name" value="DUF2795"/>
</dbReference>
<proteinExistence type="predicted"/>
<sequence length="111" mass="12586">MRAKSTDQIKNVLGDLAFPADKDQIVEHARRHGADTETERALSALPLGEYDSVKEVQRSVPLDPDPDRSEAERSEQRRHHNKAGLAEHMREADEPPVQQELNRDIDRGGPW</sequence>
<dbReference type="EMBL" id="BAAATD010000014">
    <property type="protein sequence ID" value="GAA2629319.1"/>
    <property type="molecule type" value="Genomic_DNA"/>
</dbReference>
<evidence type="ECO:0000313" key="3">
    <source>
        <dbReference type="Proteomes" id="UP001501509"/>
    </source>
</evidence>
<keyword evidence="3" id="KW-1185">Reference proteome</keyword>
<dbReference type="Pfam" id="PF11387">
    <property type="entry name" value="DUF2795"/>
    <property type="match status" value="1"/>
</dbReference>
<evidence type="ECO:0008006" key="4">
    <source>
        <dbReference type="Google" id="ProtNLM"/>
    </source>
</evidence>
<dbReference type="Proteomes" id="UP001501509">
    <property type="component" value="Unassembled WGS sequence"/>
</dbReference>
<comment type="caution">
    <text evidence="2">The sequence shown here is derived from an EMBL/GenBank/DDBJ whole genome shotgun (WGS) entry which is preliminary data.</text>
</comment>